<sequence>MKLMVRSGRIEEVEIIASRDPGVQRRILEWKLNNGEIIVAENHTGVVGYLRLEYLWSKYPYIGLIKVDNELRNQGIGRALLGFAEEEFRGKGIDVLYSSSQVNEAEPQEWHRRMGFQECGIINGINEGGIGEVFFAKRLL</sequence>
<name>A0A7X3FK30_9BACL</name>
<evidence type="ECO:0000313" key="4">
    <source>
        <dbReference type="EMBL" id="MVP01199.1"/>
    </source>
</evidence>
<dbReference type="PANTHER" id="PTHR43877:SF2">
    <property type="entry name" value="AMINOALKYLPHOSPHONATE N-ACETYLTRANSFERASE-RELATED"/>
    <property type="match status" value="1"/>
</dbReference>
<dbReference type="Pfam" id="PF13508">
    <property type="entry name" value="Acetyltransf_7"/>
    <property type="match status" value="1"/>
</dbReference>
<gene>
    <name evidence="4" type="ORF">EDM21_17010</name>
</gene>
<dbReference type="GO" id="GO:0016747">
    <property type="term" value="F:acyltransferase activity, transferring groups other than amino-acyl groups"/>
    <property type="evidence" value="ECO:0007669"/>
    <property type="project" value="InterPro"/>
</dbReference>
<dbReference type="InterPro" id="IPR000182">
    <property type="entry name" value="GNAT_dom"/>
</dbReference>
<evidence type="ECO:0000313" key="5">
    <source>
        <dbReference type="Proteomes" id="UP000490800"/>
    </source>
</evidence>
<dbReference type="Proteomes" id="UP000490800">
    <property type="component" value="Unassembled WGS sequence"/>
</dbReference>
<evidence type="ECO:0000259" key="3">
    <source>
        <dbReference type="PROSITE" id="PS51186"/>
    </source>
</evidence>
<evidence type="ECO:0000256" key="2">
    <source>
        <dbReference type="ARBA" id="ARBA00023315"/>
    </source>
</evidence>
<dbReference type="OrthoDB" id="2611698at2"/>
<evidence type="ECO:0000256" key="1">
    <source>
        <dbReference type="ARBA" id="ARBA00022679"/>
    </source>
</evidence>
<protein>
    <submittedName>
        <fullName evidence="4">GNAT family N-acetyltransferase</fullName>
    </submittedName>
</protein>
<proteinExistence type="predicted"/>
<keyword evidence="2" id="KW-0012">Acyltransferase</keyword>
<organism evidence="4 5">
    <name type="scientific">Paenibacillus lutrae</name>
    <dbReference type="NCBI Taxonomy" id="2078573"/>
    <lineage>
        <taxon>Bacteria</taxon>
        <taxon>Bacillati</taxon>
        <taxon>Bacillota</taxon>
        <taxon>Bacilli</taxon>
        <taxon>Bacillales</taxon>
        <taxon>Paenibacillaceae</taxon>
        <taxon>Paenibacillus</taxon>
    </lineage>
</organism>
<reference evidence="4 5" key="1">
    <citation type="journal article" date="2019" name="Microorganisms">
        <title>Paenibacillus lutrae sp. nov., A Chitinolytic Species Isolated from A River Otter in Castril Natural Park, Granada, Spain.</title>
        <authorList>
            <person name="Rodriguez M."/>
            <person name="Reina J.C."/>
            <person name="Bejar V."/>
            <person name="Llamas I."/>
        </authorList>
    </citation>
    <scope>NUCLEOTIDE SEQUENCE [LARGE SCALE GENOMIC DNA]</scope>
    <source>
        <strain evidence="4 5">N10</strain>
    </source>
</reference>
<dbReference type="Gene3D" id="3.40.630.30">
    <property type="match status" value="1"/>
</dbReference>
<keyword evidence="1 4" id="KW-0808">Transferase</keyword>
<comment type="caution">
    <text evidence="4">The sequence shown here is derived from an EMBL/GenBank/DDBJ whole genome shotgun (WGS) entry which is preliminary data.</text>
</comment>
<dbReference type="SUPFAM" id="SSF55729">
    <property type="entry name" value="Acyl-CoA N-acyltransferases (Nat)"/>
    <property type="match status" value="1"/>
</dbReference>
<dbReference type="CDD" id="cd04301">
    <property type="entry name" value="NAT_SF"/>
    <property type="match status" value="1"/>
</dbReference>
<feature type="domain" description="N-acetyltransferase" evidence="3">
    <location>
        <begin position="1"/>
        <end position="140"/>
    </location>
</feature>
<dbReference type="EMBL" id="RHLK01000010">
    <property type="protein sequence ID" value="MVP01199.1"/>
    <property type="molecule type" value="Genomic_DNA"/>
</dbReference>
<dbReference type="InterPro" id="IPR016181">
    <property type="entry name" value="Acyl_CoA_acyltransferase"/>
</dbReference>
<dbReference type="AlphaFoldDB" id="A0A7X3FK30"/>
<dbReference type="PROSITE" id="PS51186">
    <property type="entry name" value="GNAT"/>
    <property type="match status" value="1"/>
</dbReference>
<dbReference type="PANTHER" id="PTHR43877">
    <property type="entry name" value="AMINOALKYLPHOSPHONATE N-ACETYLTRANSFERASE-RELATED-RELATED"/>
    <property type="match status" value="1"/>
</dbReference>
<accession>A0A7X3FK30</accession>
<keyword evidence="5" id="KW-1185">Reference proteome</keyword>
<dbReference type="InterPro" id="IPR050832">
    <property type="entry name" value="Bact_Acetyltransf"/>
</dbReference>
<dbReference type="RefSeq" id="WP_157337366.1">
    <property type="nucleotide sequence ID" value="NZ_RHLK01000010.1"/>
</dbReference>